<dbReference type="PANTHER" id="PTHR12318">
    <property type="entry name" value="TESTOSTERONE-REGULATED PROTEIN RP2"/>
    <property type="match status" value="1"/>
</dbReference>
<proteinExistence type="inferred from homology"/>
<dbReference type="OrthoDB" id="1695362at2759"/>
<dbReference type="GO" id="GO:0016818">
    <property type="term" value="F:hydrolase activity, acting on acid anhydrides, in phosphorus-containing anhydrides"/>
    <property type="evidence" value="ECO:0007669"/>
    <property type="project" value="InterPro"/>
</dbReference>
<protein>
    <submittedName>
        <fullName evidence="9">Acyl-coenzyme A diphosphatase NUDT19</fullName>
    </submittedName>
</protein>
<gene>
    <name evidence="9" type="primary">LOC108674835</name>
</gene>
<evidence type="ECO:0000313" key="9">
    <source>
        <dbReference type="RefSeq" id="XP_018018298.1"/>
    </source>
</evidence>
<evidence type="ECO:0000256" key="3">
    <source>
        <dbReference type="ARBA" id="ARBA00005582"/>
    </source>
</evidence>
<name>A0A8B7NX05_HYAAZ</name>
<evidence type="ECO:0000256" key="4">
    <source>
        <dbReference type="ARBA" id="ARBA00022723"/>
    </source>
</evidence>
<comment type="similarity">
    <text evidence="3">Belongs to the Nudix hydrolase family.</text>
</comment>
<keyword evidence="6" id="KW-0460">Magnesium</keyword>
<sequence>MAMGLVRKSSSLILISKCTAAFSPTYTHWKEVGPEDYAVTLLKRSSKSKFMPDALVFPGGVHDVADADPAWLELFSKCEVSSQKINQLFRQPDALRAGTYRSLAKQMEMLPNQTEDAMMLPEFSLRLTALRETFEETGLLLARPVVAGVPSDPIALTEHGAYPISMNSTLSNEELMKTHTRYGAVMGENLKGWRAAVNAEPAKFAEMFASTRGMKGALLPWVEGLVEWWAWLTPITYLTARYDTMFYTALLPHLELLPHMMSACSESSQLLVVRPSAAVQDHQCGSSWLAPPQLYEFGRLARFRSLAEVAAHVASRTGAGARVAAAVHTWTPQVYKSLDSFITTLPGDELYDRNYTLDADGSAPLLHCSSADLRSACADDLPKLTRSPADAQAALRDAQRRPSVPLNRVESNKRLHCSFVTNTNTDHGQVTPVDICGSLS</sequence>
<dbReference type="Gene3D" id="3.90.79.10">
    <property type="entry name" value="Nucleoside Triphosphate Pyrophosphohydrolase"/>
    <property type="match status" value="1"/>
</dbReference>
<comment type="cofactor">
    <cofactor evidence="2">
        <name>Mg(2+)</name>
        <dbReference type="ChEBI" id="CHEBI:18420"/>
    </cofactor>
</comment>
<comment type="cofactor">
    <cofactor evidence="1">
        <name>Mn(2+)</name>
        <dbReference type="ChEBI" id="CHEBI:29035"/>
    </cofactor>
</comment>
<organism evidence="8 9">
    <name type="scientific">Hyalella azteca</name>
    <name type="common">Amphipod</name>
    <dbReference type="NCBI Taxonomy" id="294128"/>
    <lineage>
        <taxon>Eukaryota</taxon>
        <taxon>Metazoa</taxon>
        <taxon>Ecdysozoa</taxon>
        <taxon>Arthropoda</taxon>
        <taxon>Crustacea</taxon>
        <taxon>Multicrustacea</taxon>
        <taxon>Malacostraca</taxon>
        <taxon>Eumalacostraca</taxon>
        <taxon>Peracarida</taxon>
        <taxon>Amphipoda</taxon>
        <taxon>Senticaudata</taxon>
        <taxon>Talitrida</taxon>
        <taxon>Talitroidea</taxon>
        <taxon>Hyalellidae</taxon>
        <taxon>Hyalella</taxon>
    </lineage>
</organism>
<dbReference type="SUPFAM" id="SSF55811">
    <property type="entry name" value="Nudix"/>
    <property type="match status" value="1"/>
</dbReference>
<dbReference type="GO" id="GO:0005739">
    <property type="term" value="C:mitochondrion"/>
    <property type="evidence" value="ECO:0007669"/>
    <property type="project" value="TreeGrafter"/>
</dbReference>
<reference evidence="9" key="1">
    <citation type="submission" date="2025-08" db="UniProtKB">
        <authorList>
            <consortium name="RefSeq"/>
        </authorList>
    </citation>
    <scope>IDENTIFICATION</scope>
    <source>
        <tissue evidence="9">Whole organism</tissue>
    </source>
</reference>
<dbReference type="GO" id="GO:0046872">
    <property type="term" value="F:metal ion binding"/>
    <property type="evidence" value="ECO:0007669"/>
    <property type="project" value="UniProtKB-KW"/>
</dbReference>
<evidence type="ECO:0000256" key="1">
    <source>
        <dbReference type="ARBA" id="ARBA00001936"/>
    </source>
</evidence>
<keyword evidence="8" id="KW-1185">Reference proteome</keyword>
<evidence type="ECO:0000256" key="7">
    <source>
        <dbReference type="ARBA" id="ARBA00023211"/>
    </source>
</evidence>
<keyword evidence="7" id="KW-0464">Manganese</keyword>
<dbReference type="InterPro" id="IPR015797">
    <property type="entry name" value="NUDIX_hydrolase-like_dom_sf"/>
</dbReference>
<dbReference type="KEGG" id="hazt:108674835"/>
<keyword evidence="4" id="KW-0479">Metal-binding</keyword>
<dbReference type="Proteomes" id="UP000694843">
    <property type="component" value="Unplaced"/>
</dbReference>
<dbReference type="RefSeq" id="XP_018018298.1">
    <property type="nucleotide sequence ID" value="XM_018162809.1"/>
</dbReference>
<evidence type="ECO:0000256" key="6">
    <source>
        <dbReference type="ARBA" id="ARBA00022842"/>
    </source>
</evidence>
<keyword evidence="5" id="KW-0378">Hydrolase</keyword>
<dbReference type="PANTHER" id="PTHR12318:SF0">
    <property type="entry name" value="ACYL-COENZYME A DIPHOSPHATASE NUDT19"/>
    <property type="match status" value="1"/>
</dbReference>
<evidence type="ECO:0000256" key="5">
    <source>
        <dbReference type="ARBA" id="ARBA00022801"/>
    </source>
</evidence>
<dbReference type="GeneID" id="108674835"/>
<dbReference type="AlphaFoldDB" id="A0A8B7NX05"/>
<evidence type="ECO:0000313" key="8">
    <source>
        <dbReference type="Proteomes" id="UP000694843"/>
    </source>
</evidence>
<evidence type="ECO:0000256" key="2">
    <source>
        <dbReference type="ARBA" id="ARBA00001946"/>
    </source>
</evidence>
<dbReference type="InterPro" id="IPR039121">
    <property type="entry name" value="NUDT19"/>
</dbReference>
<accession>A0A8B7NX05</accession>